<name>A0A1Z5SQK3_HORWE</name>
<dbReference type="InParanoid" id="A0A1Z5SQK3"/>
<dbReference type="OrthoDB" id="3643499at2759"/>
<proteinExistence type="predicted"/>
<organism evidence="2 3">
    <name type="scientific">Hortaea werneckii EXF-2000</name>
    <dbReference type="NCBI Taxonomy" id="1157616"/>
    <lineage>
        <taxon>Eukaryota</taxon>
        <taxon>Fungi</taxon>
        <taxon>Dikarya</taxon>
        <taxon>Ascomycota</taxon>
        <taxon>Pezizomycotina</taxon>
        <taxon>Dothideomycetes</taxon>
        <taxon>Dothideomycetidae</taxon>
        <taxon>Mycosphaerellales</taxon>
        <taxon>Teratosphaeriaceae</taxon>
        <taxon>Hortaea</taxon>
    </lineage>
</organism>
<protein>
    <submittedName>
        <fullName evidence="2">Uncharacterized protein</fullName>
    </submittedName>
</protein>
<dbReference type="EMBL" id="MUNK01000328">
    <property type="protein sequence ID" value="OTA22987.1"/>
    <property type="molecule type" value="Genomic_DNA"/>
</dbReference>
<reference evidence="2 3" key="1">
    <citation type="submission" date="2017-01" db="EMBL/GenBank/DDBJ databases">
        <title>The recent genome duplication of the halophilic yeast Hortaea werneckii: insights from long-read sequencing.</title>
        <authorList>
            <person name="Sinha S."/>
            <person name="Flibotte S."/>
            <person name="Neira M."/>
            <person name="Lenassi M."/>
            <person name="Gostincar C."/>
            <person name="Stajich J.E."/>
            <person name="Nislow C.E."/>
        </authorList>
    </citation>
    <scope>NUCLEOTIDE SEQUENCE [LARGE SCALE GENOMIC DNA]</scope>
    <source>
        <strain evidence="2 3">EXF-2000</strain>
    </source>
</reference>
<evidence type="ECO:0000256" key="1">
    <source>
        <dbReference type="SAM" id="MobiDB-lite"/>
    </source>
</evidence>
<sequence>MSPTTSASLAYRAKQTPSENAQGIPEVRAVVQLASLQASHQRLRNHRRPCLRPKKPKDCLSSTTSSGLHWHLTDSRIPYPTRGLHAPALVARDTLWAPTLSAHPATWSEETVMQANAQAFFLNVVGLTPQYSEAPGSGQVQMGYEKAKATATQKDQLVAILKKEKMRWHSDKLGRRNNGRPGANEALQNDARARAVFHAVCALMETAMDIV</sequence>
<dbReference type="AlphaFoldDB" id="A0A1Z5SQK3"/>
<dbReference type="VEuPathDB" id="FungiDB:BTJ68_14097"/>
<keyword evidence="3" id="KW-1185">Reference proteome</keyword>
<dbReference type="Proteomes" id="UP000194280">
    <property type="component" value="Unassembled WGS sequence"/>
</dbReference>
<evidence type="ECO:0000313" key="3">
    <source>
        <dbReference type="Proteomes" id="UP000194280"/>
    </source>
</evidence>
<comment type="caution">
    <text evidence="2">The sequence shown here is derived from an EMBL/GenBank/DDBJ whole genome shotgun (WGS) entry which is preliminary data.</text>
</comment>
<gene>
    <name evidence="2" type="ORF">BTJ68_14097</name>
</gene>
<evidence type="ECO:0000313" key="2">
    <source>
        <dbReference type="EMBL" id="OTA22987.1"/>
    </source>
</evidence>
<feature type="region of interest" description="Disordered" evidence="1">
    <location>
        <begin position="1"/>
        <end position="20"/>
    </location>
</feature>
<accession>A0A1Z5SQK3</accession>